<dbReference type="InterPro" id="IPR001638">
    <property type="entry name" value="Solute-binding_3/MltF_N"/>
</dbReference>
<reference evidence="2" key="1">
    <citation type="journal article" date="2015" name="Proc. Natl. Acad. Sci. U.S.A.">
        <title>Networks of energetic and metabolic interactions define dynamics in microbial communities.</title>
        <authorList>
            <person name="Embree M."/>
            <person name="Liu J.K."/>
            <person name="Al-Bassam M.M."/>
            <person name="Zengler K."/>
        </authorList>
    </citation>
    <scope>NUCLEOTIDE SEQUENCE</scope>
</reference>
<dbReference type="Gene3D" id="3.40.190.10">
    <property type="entry name" value="Periplasmic binding protein-like II"/>
    <property type="match status" value="4"/>
</dbReference>
<dbReference type="AlphaFoldDB" id="A0A0W8F2K8"/>
<dbReference type="PANTHER" id="PTHR38834">
    <property type="entry name" value="PERIPLASMIC SUBSTRATE BINDING PROTEIN FAMILY 3"/>
    <property type="match status" value="1"/>
</dbReference>
<comment type="caution">
    <text evidence="2">The sequence shown here is derived from an EMBL/GenBank/DDBJ whole genome shotgun (WGS) entry which is preliminary data.</text>
</comment>
<protein>
    <submittedName>
        <fullName evidence="2">Abc-type amino acid transport, signal transduction system, periplasmic component/domain</fullName>
    </submittedName>
</protein>
<dbReference type="SMART" id="SM00062">
    <property type="entry name" value="PBPb"/>
    <property type="match status" value="1"/>
</dbReference>
<evidence type="ECO:0000259" key="1">
    <source>
        <dbReference type="SMART" id="SM00062"/>
    </source>
</evidence>
<dbReference type="SUPFAM" id="SSF53850">
    <property type="entry name" value="Periplasmic binding protein-like II"/>
    <property type="match status" value="2"/>
</dbReference>
<sequence>MPPPGAPPPLPLGNLTFYTEEMAPYNYVEEGTLQGIAVDMLEVITEEMGEKVTRDQVHVVPWTEGYQAALTGNNTVLFTMARLPWREHSFKWAGPVYAYTNVLFARQDWDIVITGPGNLEGYRIGVIVDDAAAQELLAFGIDPDQLVYETEVPEIIRKTSSGEIDLWCYTEAAGRYFARQETGNFYAFKVVYTFPDWEGYYAFSTDVPDSTVQAFQQALDDLREDRDAGGISTYERVVGRHIPAVGLANLNYLTEECAPYNYQEDGVPAGISVDVLEAVFQTIGVNRSRSDVRIVPLADGFRAVQQDGSTVLFSIVRTPEREPLYQWAGPFTKARFVLFAPVSREITITSPADLDQYRIGAVRDSVENTLLTRLGVNASHIITEATPREVLALLEDGQIDLWATGDLAGRHQMTMTAVDPNLYEIVYTLSENDVSFIFSRDVPDPLVNAFQYALDAVINQEDAGGISEYERIINRYSGVGSLP</sequence>
<organism evidence="2">
    <name type="scientific">hydrocarbon metagenome</name>
    <dbReference type="NCBI Taxonomy" id="938273"/>
    <lineage>
        <taxon>unclassified sequences</taxon>
        <taxon>metagenomes</taxon>
        <taxon>ecological metagenomes</taxon>
    </lineage>
</organism>
<name>A0A0W8F2K8_9ZZZZ</name>
<gene>
    <name evidence="2" type="ORF">ASZ90_015223</name>
</gene>
<proteinExistence type="predicted"/>
<feature type="domain" description="Solute-binding protein family 3/N-terminal" evidence="1">
    <location>
        <begin position="249"/>
        <end position="480"/>
    </location>
</feature>
<dbReference type="Pfam" id="PF00497">
    <property type="entry name" value="SBP_bac_3"/>
    <property type="match status" value="2"/>
</dbReference>
<evidence type="ECO:0000313" key="2">
    <source>
        <dbReference type="EMBL" id="KUG15128.1"/>
    </source>
</evidence>
<dbReference type="PANTHER" id="PTHR38834:SF3">
    <property type="entry name" value="SOLUTE-BINDING PROTEIN FAMILY 3_N-TERMINAL DOMAIN-CONTAINING PROTEIN"/>
    <property type="match status" value="1"/>
</dbReference>
<dbReference type="EMBL" id="LNQE01001585">
    <property type="protein sequence ID" value="KUG15128.1"/>
    <property type="molecule type" value="Genomic_DNA"/>
</dbReference>
<accession>A0A0W8F2K8</accession>